<dbReference type="Proteomes" id="UP000799429">
    <property type="component" value="Unassembled WGS sequence"/>
</dbReference>
<dbReference type="PANTHER" id="PTHR43316:SF3">
    <property type="entry name" value="HALOACID DEHALOGENASE, TYPE II (AFU_ORTHOLOGUE AFUA_2G07750)-RELATED"/>
    <property type="match status" value="1"/>
</dbReference>
<dbReference type="GO" id="GO:0016791">
    <property type="term" value="F:phosphatase activity"/>
    <property type="evidence" value="ECO:0007669"/>
    <property type="project" value="UniProtKB-ARBA"/>
</dbReference>
<dbReference type="SUPFAM" id="SSF56784">
    <property type="entry name" value="HAD-like"/>
    <property type="match status" value="1"/>
</dbReference>
<dbReference type="GO" id="GO:0019120">
    <property type="term" value="F:hydrolase activity, acting on acid halide bonds, in C-halide compounds"/>
    <property type="evidence" value="ECO:0007669"/>
    <property type="project" value="InterPro"/>
</dbReference>
<evidence type="ECO:0000256" key="2">
    <source>
        <dbReference type="ARBA" id="ARBA00022801"/>
    </source>
</evidence>
<dbReference type="InterPro" id="IPR006328">
    <property type="entry name" value="2-HAD"/>
</dbReference>
<dbReference type="EMBL" id="MU006112">
    <property type="protein sequence ID" value="KAF2835034.1"/>
    <property type="molecule type" value="Genomic_DNA"/>
</dbReference>
<dbReference type="Gene3D" id="3.40.50.1000">
    <property type="entry name" value="HAD superfamily/HAD-like"/>
    <property type="match status" value="1"/>
</dbReference>
<dbReference type="PRINTS" id="PR00413">
    <property type="entry name" value="HADHALOGNASE"/>
</dbReference>
<protein>
    <submittedName>
        <fullName evidence="3">Haloacid dehalogenase</fullName>
    </submittedName>
</protein>
<dbReference type="Pfam" id="PF00702">
    <property type="entry name" value="Hydrolase"/>
    <property type="match status" value="1"/>
</dbReference>
<dbReference type="InterPro" id="IPR036412">
    <property type="entry name" value="HAD-like_sf"/>
</dbReference>
<name>A0A9P4VP21_9PEZI</name>
<evidence type="ECO:0000313" key="4">
    <source>
        <dbReference type="Proteomes" id="UP000799429"/>
    </source>
</evidence>
<dbReference type="InterPro" id="IPR006439">
    <property type="entry name" value="HAD-SF_hydro_IA"/>
</dbReference>
<evidence type="ECO:0000313" key="3">
    <source>
        <dbReference type="EMBL" id="KAF2835034.1"/>
    </source>
</evidence>
<evidence type="ECO:0000256" key="1">
    <source>
        <dbReference type="ARBA" id="ARBA00008106"/>
    </source>
</evidence>
<dbReference type="SFLD" id="SFLDS00003">
    <property type="entry name" value="Haloacid_Dehalogenase"/>
    <property type="match status" value="1"/>
</dbReference>
<keyword evidence="2" id="KW-0378">Hydrolase</keyword>
<comment type="caution">
    <text evidence="3">The sequence shown here is derived from an EMBL/GenBank/DDBJ whole genome shotgun (WGS) entry which is preliminary data.</text>
</comment>
<comment type="similarity">
    <text evidence="1">Belongs to the HAD-like hydrolase superfamily. S-2-haloalkanoic acid dehalogenase family.</text>
</comment>
<dbReference type="InterPro" id="IPR023198">
    <property type="entry name" value="PGP-like_dom2"/>
</dbReference>
<dbReference type="NCBIfam" id="TIGR01428">
    <property type="entry name" value="HAD_type_II"/>
    <property type="match status" value="1"/>
</dbReference>
<dbReference type="SFLD" id="SFLDG01129">
    <property type="entry name" value="C1.5:_HAD__Beta-PGM__Phosphata"/>
    <property type="match status" value="1"/>
</dbReference>
<dbReference type="InterPro" id="IPR023214">
    <property type="entry name" value="HAD_sf"/>
</dbReference>
<accession>A0A9P4VP21</accession>
<proteinExistence type="inferred from homology"/>
<gene>
    <name evidence="3" type="ORF">M501DRAFT_989226</name>
</gene>
<dbReference type="InterPro" id="IPR051540">
    <property type="entry name" value="S-2-haloacid_dehalogenase"/>
</dbReference>
<keyword evidence="4" id="KW-1185">Reference proteome</keyword>
<organism evidence="3 4">
    <name type="scientific">Patellaria atrata CBS 101060</name>
    <dbReference type="NCBI Taxonomy" id="1346257"/>
    <lineage>
        <taxon>Eukaryota</taxon>
        <taxon>Fungi</taxon>
        <taxon>Dikarya</taxon>
        <taxon>Ascomycota</taxon>
        <taxon>Pezizomycotina</taxon>
        <taxon>Dothideomycetes</taxon>
        <taxon>Dothideomycetes incertae sedis</taxon>
        <taxon>Patellariales</taxon>
        <taxon>Patellariaceae</taxon>
        <taxon>Patellaria</taxon>
    </lineage>
</organism>
<reference evidence="3" key="1">
    <citation type="journal article" date="2020" name="Stud. Mycol.">
        <title>101 Dothideomycetes genomes: a test case for predicting lifestyles and emergence of pathogens.</title>
        <authorList>
            <person name="Haridas S."/>
            <person name="Albert R."/>
            <person name="Binder M."/>
            <person name="Bloem J."/>
            <person name="Labutti K."/>
            <person name="Salamov A."/>
            <person name="Andreopoulos B."/>
            <person name="Baker S."/>
            <person name="Barry K."/>
            <person name="Bills G."/>
            <person name="Bluhm B."/>
            <person name="Cannon C."/>
            <person name="Castanera R."/>
            <person name="Culley D."/>
            <person name="Daum C."/>
            <person name="Ezra D."/>
            <person name="Gonzalez J."/>
            <person name="Henrissat B."/>
            <person name="Kuo A."/>
            <person name="Liang C."/>
            <person name="Lipzen A."/>
            <person name="Lutzoni F."/>
            <person name="Magnuson J."/>
            <person name="Mondo S."/>
            <person name="Nolan M."/>
            <person name="Ohm R."/>
            <person name="Pangilinan J."/>
            <person name="Park H.-J."/>
            <person name="Ramirez L."/>
            <person name="Alfaro M."/>
            <person name="Sun H."/>
            <person name="Tritt A."/>
            <person name="Yoshinaga Y."/>
            <person name="Zwiers L.-H."/>
            <person name="Turgeon B."/>
            <person name="Goodwin S."/>
            <person name="Spatafora J."/>
            <person name="Crous P."/>
            <person name="Grigoriev I."/>
        </authorList>
    </citation>
    <scope>NUCLEOTIDE SEQUENCE</scope>
    <source>
        <strain evidence="3">CBS 101060</strain>
    </source>
</reference>
<dbReference type="AlphaFoldDB" id="A0A9P4VP21"/>
<dbReference type="NCBIfam" id="TIGR01493">
    <property type="entry name" value="HAD-SF-IA-v2"/>
    <property type="match status" value="1"/>
</dbReference>
<dbReference type="PANTHER" id="PTHR43316">
    <property type="entry name" value="HYDROLASE, HALOACID DELAHOGENASE-RELATED"/>
    <property type="match status" value="1"/>
</dbReference>
<sequence>MALSPPPRALLFDVFGTCVDWRTTVTTVLSHQAHFVLNAATSSLATTVRMRASSLTAEDWGRFAQQWRDSYMRFTRSIAQDESAPWKSVDEHYLSSLRELLQTWQLEGLWTDEETRTLSLIWHRLDPWSDAARGIEELNKLFYTCTLSNSNSGLLNDLKAYAKLEFTHVFGAEEFGTYKPHDRFYRGAVEKLGLQPGECALVAAHLYDLKAAKACGIRTIYVERPLEEDYSVEDVAKARQEGWVDLWLGADEEGFITVAERLGVDVNRERKRSVSH</sequence>
<dbReference type="Gene3D" id="1.10.150.240">
    <property type="entry name" value="Putative phosphatase, domain 2"/>
    <property type="match status" value="1"/>
</dbReference>
<dbReference type="OrthoDB" id="40579at2759"/>